<feature type="domain" description="Nudix hydrolase" evidence="8">
    <location>
        <begin position="26"/>
        <end position="158"/>
    </location>
</feature>
<keyword evidence="5" id="KW-0460">Magnesium</keyword>
<dbReference type="HOGENOM" id="CLU_040940_5_0_7"/>
<dbReference type="InterPro" id="IPR020084">
    <property type="entry name" value="NUDIX_hydrolase_CS"/>
</dbReference>
<dbReference type="Gene3D" id="3.90.79.10">
    <property type="entry name" value="Nucleoside Triphosphate Pyrophosphohydrolase"/>
    <property type="match status" value="1"/>
</dbReference>
<evidence type="ECO:0000256" key="3">
    <source>
        <dbReference type="ARBA" id="ARBA00022723"/>
    </source>
</evidence>
<evidence type="ECO:0000256" key="2">
    <source>
        <dbReference type="ARBA" id="ARBA00001946"/>
    </source>
</evidence>
<comment type="cofactor">
    <cofactor evidence="1">
        <name>Mn(2+)</name>
        <dbReference type="ChEBI" id="CHEBI:29035"/>
    </cofactor>
</comment>
<gene>
    <name evidence="9" type="ordered locus">Hoch_1713</name>
</gene>
<accession>D0LX16</accession>
<evidence type="ECO:0000256" key="6">
    <source>
        <dbReference type="ARBA" id="ARBA00023211"/>
    </source>
</evidence>
<dbReference type="OrthoDB" id="9802805at2"/>
<sequence>MDLELRARVVRHLAAFERIPAAVEGHRRAAVALVLVDDDRGRPCVVLTRRPLDMPRHPGQYALPGGRMEAGETETETARRELEEEVGIALGAGAVLGLLDDFVTRSGWVMTPVVLWGGPGQVFAPDPREVAAVYRVPLAALAREKTRRIEHIAESERPVLSLGIVGTRVFAPTAAILLQLAEVALAGRTTRVAHYEQPLFAWR</sequence>
<comment type="cofactor">
    <cofactor evidence="2">
        <name>Mg(2+)</name>
        <dbReference type="ChEBI" id="CHEBI:18420"/>
    </cofactor>
</comment>
<evidence type="ECO:0000313" key="10">
    <source>
        <dbReference type="Proteomes" id="UP000001880"/>
    </source>
</evidence>
<evidence type="ECO:0000256" key="1">
    <source>
        <dbReference type="ARBA" id="ARBA00001936"/>
    </source>
</evidence>
<dbReference type="KEGG" id="hoh:Hoch_1713"/>
<evidence type="ECO:0000259" key="8">
    <source>
        <dbReference type="PROSITE" id="PS51462"/>
    </source>
</evidence>
<dbReference type="InterPro" id="IPR015797">
    <property type="entry name" value="NUDIX_hydrolase-like_dom_sf"/>
</dbReference>
<dbReference type="Proteomes" id="UP000001880">
    <property type="component" value="Chromosome"/>
</dbReference>
<evidence type="ECO:0000256" key="7">
    <source>
        <dbReference type="RuleBase" id="RU003476"/>
    </source>
</evidence>
<dbReference type="PANTHER" id="PTHR12992">
    <property type="entry name" value="NUDIX HYDROLASE"/>
    <property type="match status" value="1"/>
</dbReference>
<dbReference type="eggNOG" id="COG1051">
    <property type="taxonomic scope" value="Bacteria"/>
</dbReference>
<keyword evidence="4 7" id="KW-0378">Hydrolase</keyword>
<comment type="similarity">
    <text evidence="7">Belongs to the Nudix hydrolase family.</text>
</comment>
<dbReference type="STRING" id="502025.Hoch_1713"/>
<evidence type="ECO:0000256" key="5">
    <source>
        <dbReference type="ARBA" id="ARBA00022842"/>
    </source>
</evidence>
<dbReference type="AlphaFoldDB" id="D0LX16"/>
<organism evidence="9 10">
    <name type="scientific">Haliangium ochraceum (strain DSM 14365 / JCM 11303 / SMP-2)</name>
    <dbReference type="NCBI Taxonomy" id="502025"/>
    <lineage>
        <taxon>Bacteria</taxon>
        <taxon>Pseudomonadati</taxon>
        <taxon>Myxococcota</taxon>
        <taxon>Polyangia</taxon>
        <taxon>Haliangiales</taxon>
        <taxon>Kofleriaceae</taxon>
        <taxon>Haliangium</taxon>
    </lineage>
</organism>
<protein>
    <submittedName>
        <fullName evidence="9">NUDIX hydrolase</fullName>
    </submittedName>
</protein>
<dbReference type="PROSITE" id="PS51462">
    <property type="entry name" value="NUDIX"/>
    <property type="match status" value="1"/>
</dbReference>
<dbReference type="InterPro" id="IPR000086">
    <property type="entry name" value="NUDIX_hydrolase_dom"/>
</dbReference>
<evidence type="ECO:0000313" key="9">
    <source>
        <dbReference type="EMBL" id="ACY14263.1"/>
    </source>
</evidence>
<dbReference type="PROSITE" id="PS00893">
    <property type="entry name" value="NUDIX_BOX"/>
    <property type="match status" value="1"/>
</dbReference>
<keyword evidence="6" id="KW-0464">Manganese</keyword>
<dbReference type="EMBL" id="CP001804">
    <property type="protein sequence ID" value="ACY14263.1"/>
    <property type="molecule type" value="Genomic_DNA"/>
</dbReference>
<dbReference type="RefSeq" id="WP_012826871.1">
    <property type="nucleotide sequence ID" value="NC_013440.1"/>
</dbReference>
<reference evidence="9 10" key="1">
    <citation type="journal article" date="2010" name="Stand. Genomic Sci.">
        <title>Complete genome sequence of Haliangium ochraceum type strain (SMP-2).</title>
        <authorList>
            <consortium name="US DOE Joint Genome Institute (JGI-PGF)"/>
            <person name="Ivanova N."/>
            <person name="Daum C."/>
            <person name="Lang E."/>
            <person name="Abt B."/>
            <person name="Kopitz M."/>
            <person name="Saunders E."/>
            <person name="Lapidus A."/>
            <person name="Lucas S."/>
            <person name="Glavina Del Rio T."/>
            <person name="Nolan M."/>
            <person name="Tice H."/>
            <person name="Copeland A."/>
            <person name="Cheng J.F."/>
            <person name="Chen F."/>
            <person name="Bruce D."/>
            <person name="Goodwin L."/>
            <person name="Pitluck S."/>
            <person name="Mavromatis K."/>
            <person name="Pati A."/>
            <person name="Mikhailova N."/>
            <person name="Chen A."/>
            <person name="Palaniappan K."/>
            <person name="Land M."/>
            <person name="Hauser L."/>
            <person name="Chang Y.J."/>
            <person name="Jeffries C.D."/>
            <person name="Detter J.C."/>
            <person name="Brettin T."/>
            <person name="Rohde M."/>
            <person name="Goker M."/>
            <person name="Bristow J."/>
            <person name="Markowitz V."/>
            <person name="Eisen J.A."/>
            <person name="Hugenholtz P."/>
            <person name="Kyrpides N.C."/>
            <person name="Klenk H.P."/>
        </authorList>
    </citation>
    <scope>NUCLEOTIDE SEQUENCE [LARGE SCALE GENOMIC DNA]</scope>
    <source>
        <strain evidence="10">DSM 14365 / CIP 107738 / JCM 11303 / AJ 13395 / SMP-2</strain>
    </source>
</reference>
<dbReference type="PRINTS" id="PR00502">
    <property type="entry name" value="NUDIXFAMILY"/>
</dbReference>
<dbReference type="InterPro" id="IPR020476">
    <property type="entry name" value="Nudix_hydrolase"/>
</dbReference>
<keyword evidence="3" id="KW-0479">Metal-binding</keyword>
<proteinExistence type="inferred from homology"/>
<name>D0LX16_HALO1</name>
<dbReference type="GO" id="GO:0010945">
    <property type="term" value="F:coenzyme A diphosphatase activity"/>
    <property type="evidence" value="ECO:0007669"/>
    <property type="project" value="InterPro"/>
</dbReference>
<dbReference type="InterPro" id="IPR045121">
    <property type="entry name" value="CoAse"/>
</dbReference>
<dbReference type="PANTHER" id="PTHR12992:SF11">
    <property type="entry name" value="MITOCHONDRIAL COENZYME A DIPHOSPHATASE NUDT8"/>
    <property type="match status" value="1"/>
</dbReference>
<dbReference type="CDD" id="cd03426">
    <property type="entry name" value="NUDIX_CoAse_Nudt7"/>
    <property type="match status" value="1"/>
</dbReference>
<dbReference type="GO" id="GO:0046872">
    <property type="term" value="F:metal ion binding"/>
    <property type="evidence" value="ECO:0007669"/>
    <property type="project" value="UniProtKB-KW"/>
</dbReference>
<keyword evidence="10" id="KW-1185">Reference proteome</keyword>
<evidence type="ECO:0000256" key="4">
    <source>
        <dbReference type="ARBA" id="ARBA00022801"/>
    </source>
</evidence>
<dbReference type="SUPFAM" id="SSF55811">
    <property type="entry name" value="Nudix"/>
    <property type="match status" value="1"/>
</dbReference>
<dbReference type="Pfam" id="PF00293">
    <property type="entry name" value="NUDIX"/>
    <property type="match status" value="1"/>
</dbReference>